<dbReference type="CDD" id="cd06453">
    <property type="entry name" value="SufS_like"/>
    <property type="match status" value="1"/>
</dbReference>
<dbReference type="EMBL" id="JAUZVZ010000016">
    <property type="protein sequence ID" value="MDP4536941.1"/>
    <property type="molecule type" value="Genomic_DNA"/>
</dbReference>
<evidence type="ECO:0000256" key="3">
    <source>
        <dbReference type="ARBA" id="ARBA00012239"/>
    </source>
</evidence>
<dbReference type="Proteomes" id="UP001231616">
    <property type="component" value="Unassembled WGS sequence"/>
</dbReference>
<evidence type="ECO:0000256" key="5">
    <source>
        <dbReference type="ARBA" id="ARBA00022898"/>
    </source>
</evidence>
<gene>
    <name evidence="9" type="ORF">Q3O60_12130</name>
</gene>
<dbReference type="Gene3D" id="3.40.640.10">
    <property type="entry name" value="Type I PLP-dependent aspartate aminotransferase-like (Major domain)"/>
    <property type="match status" value="1"/>
</dbReference>
<dbReference type="InterPro" id="IPR015421">
    <property type="entry name" value="PyrdxlP-dep_Trfase_major"/>
</dbReference>
<name>A0ABT9H0V1_9GAMM</name>
<dbReference type="InterPro" id="IPR010970">
    <property type="entry name" value="Cys_dSase_SufS"/>
</dbReference>
<dbReference type="EC" id="2.8.1.7" evidence="3"/>
<sequence length="409" mass="44810">MTLAVAFNVETFRQQFPFFQANPNWVYLDNAATSHKPQIMLDSLQHFYASANSNIHRGAHSLGDQATQLYEQARQHVADFIGAEQAEQIIFTSGTTAALNQLAFGLMGTVLQPGDRILLTTLEHHANIVPWQLHCQSKGVVLDVVPLTVDHQLDMAAFSRLLQHQPKVVSFCHVSNVLGQVLPVADMVQQAQAVGALTVIDGAQGILHDTIDVQQLNTDFYVFSGHKIYGPTGVGVLYGKTKALECLTPLLGGGEMIQHVSFDHTRYHQLPFRLEAGTSAIAEVIALGTTLHWLAKQDRTGMRQHKQQLLQHGWQQLEAMPQLELLSSATNNAGIITFNVRGEHPTDVATLLNEQKIAVRAGQHCAMPLFANIHHPGAVRLSLAAYTTQAEVDAAINAIRMAVELLCPS</sequence>
<comment type="cofactor">
    <cofactor evidence="1 7">
        <name>pyridoxal 5'-phosphate</name>
        <dbReference type="ChEBI" id="CHEBI:597326"/>
    </cofactor>
</comment>
<dbReference type="InterPro" id="IPR015422">
    <property type="entry name" value="PyrdxlP-dep_Trfase_small"/>
</dbReference>
<evidence type="ECO:0000256" key="4">
    <source>
        <dbReference type="ARBA" id="ARBA00022679"/>
    </source>
</evidence>
<evidence type="ECO:0000256" key="1">
    <source>
        <dbReference type="ARBA" id="ARBA00001933"/>
    </source>
</evidence>
<protein>
    <recommendedName>
        <fullName evidence="3">cysteine desulfurase</fullName>
        <ecNumber evidence="3">2.8.1.7</ecNumber>
    </recommendedName>
</protein>
<keyword evidence="5" id="KW-0663">Pyridoxal phosphate</keyword>
<comment type="catalytic activity">
    <reaction evidence="6">
        <text>(sulfur carrier)-H + L-cysteine = (sulfur carrier)-SH + L-alanine</text>
        <dbReference type="Rhea" id="RHEA:43892"/>
        <dbReference type="Rhea" id="RHEA-COMP:14737"/>
        <dbReference type="Rhea" id="RHEA-COMP:14739"/>
        <dbReference type="ChEBI" id="CHEBI:29917"/>
        <dbReference type="ChEBI" id="CHEBI:35235"/>
        <dbReference type="ChEBI" id="CHEBI:57972"/>
        <dbReference type="ChEBI" id="CHEBI:64428"/>
        <dbReference type="EC" id="2.8.1.7"/>
    </reaction>
</comment>
<feature type="domain" description="Aminotransferase class V" evidence="8">
    <location>
        <begin position="26"/>
        <end position="394"/>
    </location>
</feature>
<dbReference type="PROSITE" id="PS00595">
    <property type="entry name" value="AA_TRANSFER_CLASS_5"/>
    <property type="match status" value="1"/>
</dbReference>
<evidence type="ECO:0000313" key="9">
    <source>
        <dbReference type="EMBL" id="MDP4536941.1"/>
    </source>
</evidence>
<evidence type="ECO:0000313" key="10">
    <source>
        <dbReference type="Proteomes" id="UP001231616"/>
    </source>
</evidence>
<reference evidence="9 10" key="1">
    <citation type="submission" date="2023-08" db="EMBL/GenBank/DDBJ databases">
        <authorList>
            <person name="Joshi A."/>
            <person name="Thite S."/>
        </authorList>
    </citation>
    <scope>NUCLEOTIDE SEQUENCE [LARGE SCALE GENOMIC DNA]</scope>
    <source>
        <strain evidence="9 10">AC40</strain>
    </source>
</reference>
<keyword evidence="10" id="KW-1185">Reference proteome</keyword>
<proteinExistence type="inferred from homology"/>
<accession>A0ABT9H0V1</accession>
<comment type="caution">
    <text evidence="9">The sequence shown here is derived from an EMBL/GenBank/DDBJ whole genome shotgun (WGS) entry which is preliminary data.</text>
</comment>
<organism evidence="9 10">
    <name type="scientific">Alkalimonas collagenimarina</name>
    <dbReference type="NCBI Taxonomy" id="400390"/>
    <lineage>
        <taxon>Bacteria</taxon>
        <taxon>Pseudomonadati</taxon>
        <taxon>Pseudomonadota</taxon>
        <taxon>Gammaproteobacteria</taxon>
        <taxon>Alkalimonas</taxon>
    </lineage>
</organism>
<keyword evidence="4 9" id="KW-0808">Transferase</keyword>
<dbReference type="InterPro" id="IPR000192">
    <property type="entry name" value="Aminotrans_V_dom"/>
</dbReference>
<comment type="similarity">
    <text evidence="2">Belongs to the class-V pyridoxal-phosphate-dependent aminotransferase family. Csd subfamily.</text>
</comment>
<dbReference type="GO" id="GO:0031071">
    <property type="term" value="F:cysteine desulfurase activity"/>
    <property type="evidence" value="ECO:0007669"/>
    <property type="project" value="UniProtKB-EC"/>
</dbReference>
<evidence type="ECO:0000256" key="7">
    <source>
        <dbReference type="RuleBase" id="RU004504"/>
    </source>
</evidence>
<dbReference type="PANTHER" id="PTHR43586:SF8">
    <property type="entry name" value="CYSTEINE DESULFURASE 1, CHLOROPLASTIC"/>
    <property type="match status" value="1"/>
</dbReference>
<dbReference type="InterPro" id="IPR020578">
    <property type="entry name" value="Aminotrans_V_PyrdxlP_BS"/>
</dbReference>
<evidence type="ECO:0000259" key="8">
    <source>
        <dbReference type="Pfam" id="PF00266"/>
    </source>
</evidence>
<dbReference type="Gene3D" id="3.90.1150.10">
    <property type="entry name" value="Aspartate Aminotransferase, domain 1"/>
    <property type="match status" value="1"/>
</dbReference>
<dbReference type="SUPFAM" id="SSF53383">
    <property type="entry name" value="PLP-dependent transferases"/>
    <property type="match status" value="1"/>
</dbReference>
<evidence type="ECO:0000256" key="6">
    <source>
        <dbReference type="ARBA" id="ARBA00050776"/>
    </source>
</evidence>
<dbReference type="RefSeq" id="WP_305894203.1">
    <property type="nucleotide sequence ID" value="NZ_JAUZVZ010000016.1"/>
</dbReference>
<evidence type="ECO:0000256" key="2">
    <source>
        <dbReference type="ARBA" id="ARBA00010447"/>
    </source>
</evidence>
<dbReference type="PANTHER" id="PTHR43586">
    <property type="entry name" value="CYSTEINE DESULFURASE"/>
    <property type="match status" value="1"/>
</dbReference>
<dbReference type="Pfam" id="PF00266">
    <property type="entry name" value="Aminotran_5"/>
    <property type="match status" value="1"/>
</dbReference>
<dbReference type="InterPro" id="IPR015424">
    <property type="entry name" value="PyrdxlP-dep_Trfase"/>
</dbReference>